<comment type="caution">
    <text evidence="1">The sequence shown here is derived from an EMBL/GenBank/DDBJ whole genome shotgun (WGS) entry which is preliminary data.</text>
</comment>
<evidence type="ECO:0000313" key="1">
    <source>
        <dbReference type="EMBL" id="KAJ8636588.1"/>
    </source>
</evidence>
<dbReference type="EMBL" id="CM056811">
    <property type="protein sequence ID" value="KAJ8636588.1"/>
    <property type="molecule type" value="Genomic_DNA"/>
</dbReference>
<accession>A0ACC2LTR5</accession>
<dbReference type="Proteomes" id="UP001234297">
    <property type="component" value="Chromosome 3"/>
</dbReference>
<evidence type="ECO:0000313" key="2">
    <source>
        <dbReference type="Proteomes" id="UP001234297"/>
    </source>
</evidence>
<gene>
    <name evidence="1" type="ORF">MRB53_010855</name>
</gene>
<name>A0ACC2LTR5_PERAE</name>
<keyword evidence="2" id="KW-1185">Reference proteome</keyword>
<proteinExistence type="predicted"/>
<protein>
    <submittedName>
        <fullName evidence="1">Uncharacterized protein</fullName>
    </submittedName>
</protein>
<reference evidence="1 2" key="1">
    <citation type="journal article" date="2022" name="Hortic Res">
        <title>A haplotype resolved chromosomal level avocado genome allows analysis of novel avocado genes.</title>
        <authorList>
            <person name="Nath O."/>
            <person name="Fletcher S.J."/>
            <person name="Hayward A."/>
            <person name="Shaw L.M."/>
            <person name="Masouleh A.K."/>
            <person name="Furtado A."/>
            <person name="Henry R.J."/>
            <person name="Mitter N."/>
        </authorList>
    </citation>
    <scope>NUCLEOTIDE SEQUENCE [LARGE SCALE GENOMIC DNA]</scope>
    <source>
        <strain evidence="2">cv. Hass</strain>
    </source>
</reference>
<organism evidence="1 2">
    <name type="scientific">Persea americana</name>
    <name type="common">Avocado</name>
    <dbReference type="NCBI Taxonomy" id="3435"/>
    <lineage>
        <taxon>Eukaryota</taxon>
        <taxon>Viridiplantae</taxon>
        <taxon>Streptophyta</taxon>
        <taxon>Embryophyta</taxon>
        <taxon>Tracheophyta</taxon>
        <taxon>Spermatophyta</taxon>
        <taxon>Magnoliopsida</taxon>
        <taxon>Magnoliidae</taxon>
        <taxon>Laurales</taxon>
        <taxon>Lauraceae</taxon>
        <taxon>Persea</taxon>
    </lineage>
</organism>
<sequence>MAMKMMMAINALAITRSSYSSQDLFSDDGNFEFGTFWWFTYAGVSCILVLFAGIMSGLTLGLMSLGLVDLEILQRSGTSIEKKQAAVILPVVQKQHQLLVTLLLCNACAMEALPICLDKIFHPFVAVILSVTFVLAFGEVIPQAICTRYGLAVGANFVWLVRILMIVCYPIAYPVGKILDCVLGHNESALFRRAQLKVLVSIHGKEAGKGGELTHDETTIISGALDLTEKTAEEAMTPIESTFSLDVNSKLDWEAIGKILARGHSRVPVYSGNPKNIIGLLLVKSLLTVRAETETPVSAVSIRRIPRVPADMPLYDILNEFQKGSSHMAAVVKAKGKTKNSQTADDGEKAVENKSGNVEATLTTPLLLPTPEEKSESIVDIEKGTNRKLNVNRPPSLQQNDAANSVLSRLMEDIEDGEVIGIITLEDVFEELLQEEIVDETDEYVDVHKRIRVAAAAAASSVARAPSYRRLTVQKGVQNKQGQQPTTAPKKPVDDSNSTRIQLNLVEPLVENNQEIADKSIRSSSRSIIFNIWISIRSSTLCKSYFHRLMFVLPAISSPQEVLPTSDEQGETILLRHHEAVEEENADKASGSDDTSDTLSVKSTCSDEASGADHMSDTLSVKSTCSDEAAAGSVVSTARVNDLDDYKGGDMSSAEYNEIKNLLDGSSKYGSLVVPSFMTHEVTVVSGHSGVALHSGNQDSNGEISYESLPSIHRENHQDHSCSSTSSPKGDNSGIAYDFLSSISRENHQDHPLSDSSSLEDHKSRTIQGFELPVNKEKLDYGCSGAMPDNDVSNIVSGYRKPASTGSLASSVEPLIFGTHMDDNVNKSYPSTITSTSGQVVSIDLLQEFISDAKNYKKTLLLAMESVFYKMRKVEIQEKAAEQAKEEASRSCLDILTEVENLKQMVNQARETYDMHAGEVYGEKSILATEARELQSRLLNLSNERDKSLSVIDEMQQTLQERLAAAEEERVAAEKEKLEKEESARKALDEQVVIMDNVVEESKRLQQEAKENSKLREFLMDRGRIVDTLQGEIAVICEDVKLLKEKIDGHLPISRSLSSSQSSASSSLSLKRATPDYVVKQTESSDKLIMPSEEQLSDGDRSRNLSSNESQMSALDDEWVLFLKDEAVPLNSVA</sequence>